<keyword evidence="6" id="KW-1185">Reference proteome</keyword>
<dbReference type="AlphaFoldDB" id="A0A9P4KFU0"/>
<feature type="region of interest" description="Disordered" evidence="1">
    <location>
        <begin position="219"/>
        <end position="244"/>
    </location>
</feature>
<sequence length="656" mass="74676">MVYSWDGKEEECYRLYVSEKRSLDEVMGYWEQKGFTPSKRAFQTQFRLTLWGLQRWNFPSKRNAAHKNEALVARVKELWGQHVMHKDMGRVLREEGWSVGERELLRLRLRFGWLLRERRGVDGGGDERRKGGRAKNREGVPGRGSMDQLEEAMLQGDAQNEERGSEDENENAAHDSDGLAVPQALGSIAVQPMEPEELERRQARLEQLQLESDEKWRTRKRRRRTKGWAGLPADAPEEPPRFPSETTLDEAKAYLSLDNQRYCQVREQFSALCETYAVAKKSLAGPDKWTRMKEELIQENAYLANVFQQDPEARQQLAQMTPNNSKAISLDVICMDVTKRLRTSETRMGLAEAKNLLGFNPDETRQVRNELTTKLHAAHFNTKLELGNERWNEIKQAWLHESELLTRTFSGGETDPKYAEKLRAVDMLSMDVMKRVRYEKKKYMPAFKPVNRGPGPGPAPRRAHVSNKNSSYKNSSITSQASNNNSLQMANAPDLQIDPSLLLAVSDPSLLPTPLYQTPTMQTNAFQTTTQHTAYQPVTSHPQPVYFRLHPHSSSPLPNKTLWLSILQSGTLSELKQLAMREHPGTTVLRVEGLMVWKGGSEVGISGVSSMDGNREREREIGVLIEREEELRAYLEKVRGGKASFLVLMGVAGGYV</sequence>
<dbReference type="Pfam" id="PF14420">
    <property type="entry name" value="Clr5"/>
    <property type="match status" value="1"/>
</dbReference>
<feature type="domain" description="Clr5" evidence="2">
    <location>
        <begin position="1"/>
        <end position="54"/>
    </location>
</feature>
<accession>A0A9P4KFU0</accession>
<dbReference type="InterPro" id="IPR057940">
    <property type="entry name" value="Tri-helical_dom"/>
</dbReference>
<evidence type="ECO:0008006" key="7">
    <source>
        <dbReference type="Google" id="ProtNLM"/>
    </source>
</evidence>
<feature type="region of interest" description="Disordered" evidence="1">
    <location>
        <begin position="121"/>
        <end position="175"/>
    </location>
</feature>
<reference evidence="6" key="1">
    <citation type="journal article" date="2020" name="Stud. Mycol.">
        <title>101 Dothideomycetes genomes: A test case for predicting lifestyles and emergence of pathogens.</title>
        <authorList>
            <person name="Haridas S."/>
            <person name="Albert R."/>
            <person name="Binder M."/>
            <person name="Bloem J."/>
            <person name="LaButti K."/>
            <person name="Salamov A."/>
            <person name="Andreopoulos B."/>
            <person name="Baker S."/>
            <person name="Barry K."/>
            <person name="Bills G."/>
            <person name="Bluhm B."/>
            <person name="Cannon C."/>
            <person name="Castanera R."/>
            <person name="Culley D."/>
            <person name="Daum C."/>
            <person name="Ezra D."/>
            <person name="Gonzalez J."/>
            <person name="Henrissat B."/>
            <person name="Kuo A."/>
            <person name="Liang C."/>
            <person name="Lipzen A."/>
            <person name="Lutzoni F."/>
            <person name="Magnuson J."/>
            <person name="Mondo S."/>
            <person name="Nolan M."/>
            <person name="Ohm R."/>
            <person name="Pangilinan J."/>
            <person name="Park H.-J."/>
            <person name="Ramirez L."/>
            <person name="Alfaro M."/>
            <person name="Sun H."/>
            <person name="Tritt A."/>
            <person name="Yoshinaga Y."/>
            <person name="Zwiers L.-H."/>
            <person name="Turgeon B."/>
            <person name="Goodwin S."/>
            <person name="Spatafora J."/>
            <person name="Crous P."/>
            <person name="Grigoriev I."/>
        </authorList>
    </citation>
    <scope>NUCLEOTIDE SEQUENCE [LARGE SCALE GENOMIC DNA]</scope>
    <source>
        <strain evidence="6">CBS 304.66</strain>
    </source>
</reference>
<comment type="caution">
    <text evidence="5">The sequence shown here is derived from an EMBL/GenBank/DDBJ whole genome shotgun (WGS) entry which is preliminary data.</text>
</comment>
<protein>
    <recommendedName>
        <fullName evidence="7">Clr5 domain-containing protein</fullName>
    </recommendedName>
</protein>
<evidence type="ECO:0000313" key="6">
    <source>
        <dbReference type="Proteomes" id="UP000800093"/>
    </source>
</evidence>
<evidence type="ECO:0000259" key="4">
    <source>
        <dbReference type="Pfam" id="PF24962"/>
    </source>
</evidence>
<evidence type="ECO:0000256" key="1">
    <source>
        <dbReference type="SAM" id="MobiDB-lite"/>
    </source>
</evidence>
<feature type="domain" description="Tri-helical" evidence="3">
    <location>
        <begin position="353"/>
        <end position="438"/>
    </location>
</feature>
<feature type="compositionally biased region" description="Basic and acidic residues" evidence="1">
    <location>
        <begin position="121"/>
        <end position="140"/>
    </location>
</feature>
<evidence type="ECO:0000259" key="2">
    <source>
        <dbReference type="Pfam" id="PF14420"/>
    </source>
</evidence>
<dbReference type="EMBL" id="ML986587">
    <property type="protein sequence ID" value="KAF2268359.1"/>
    <property type="molecule type" value="Genomic_DNA"/>
</dbReference>
<evidence type="ECO:0000313" key="5">
    <source>
        <dbReference type="EMBL" id="KAF2268359.1"/>
    </source>
</evidence>
<feature type="compositionally biased region" description="Low complexity" evidence="1">
    <location>
        <begin position="466"/>
        <end position="476"/>
    </location>
</feature>
<dbReference type="Pfam" id="PF24465">
    <property type="entry name" value="Tri-helical"/>
    <property type="match status" value="2"/>
</dbReference>
<dbReference type="PANTHER" id="PTHR38788:SF5">
    <property type="entry name" value="CLR5 DOMAIN-CONTAINING PROTEIN"/>
    <property type="match status" value="1"/>
</dbReference>
<dbReference type="PANTHER" id="PTHR38788">
    <property type="entry name" value="CLR5 DOMAIN-CONTAINING PROTEIN"/>
    <property type="match status" value="1"/>
</dbReference>
<dbReference type="Proteomes" id="UP000800093">
    <property type="component" value="Unassembled WGS sequence"/>
</dbReference>
<feature type="region of interest" description="Disordered" evidence="1">
    <location>
        <begin position="447"/>
        <end position="480"/>
    </location>
</feature>
<name>A0A9P4KFU0_9PLEO</name>
<evidence type="ECO:0000259" key="3">
    <source>
        <dbReference type="Pfam" id="PF24465"/>
    </source>
</evidence>
<dbReference type="InterPro" id="IPR025676">
    <property type="entry name" value="Clr5_dom"/>
</dbReference>
<organism evidence="5 6">
    <name type="scientific">Lojkania enalia</name>
    <dbReference type="NCBI Taxonomy" id="147567"/>
    <lineage>
        <taxon>Eukaryota</taxon>
        <taxon>Fungi</taxon>
        <taxon>Dikarya</taxon>
        <taxon>Ascomycota</taxon>
        <taxon>Pezizomycotina</taxon>
        <taxon>Dothideomycetes</taxon>
        <taxon>Pleosporomycetidae</taxon>
        <taxon>Pleosporales</taxon>
        <taxon>Pleosporales incertae sedis</taxon>
        <taxon>Lojkania</taxon>
    </lineage>
</organism>
<proteinExistence type="predicted"/>
<dbReference type="InterPro" id="IPR056669">
    <property type="entry name" value="DUF7767"/>
</dbReference>
<dbReference type="OrthoDB" id="4115389at2759"/>
<feature type="domain" description="DUF7767" evidence="4">
    <location>
        <begin position="540"/>
        <end position="649"/>
    </location>
</feature>
<feature type="domain" description="Tri-helical" evidence="3">
    <location>
        <begin position="251"/>
        <end position="343"/>
    </location>
</feature>
<gene>
    <name evidence="5" type="ORF">CC78DRAFT_576369</name>
</gene>
<dbReference type="Pfam" id="PF24962">
    <property type="entry name" value="DUF7767"/>
    <property type="match status" value="1"/>
</dbReference>